<evidence type="ECO:0000256" key="1">
    <source>
        <dbReference type="ARBA" id="ARBA00023015"/>
    </source>
</evidence>
<evidence type="ECO:0000259" key="4">
    <source>
        <dbReference type="PROSITE" id="PS50042"/>
    </source>
</evidence>
<evidence type="ECO:0000259" key="5">
    <source>
        <dbReference type="PROSITE" id="PS51063"/>
    </source>
</evidence>
<dbReference type="GO" id="GO:0005829">
    <property type="term" value="C:cytosol"/>
    <property type="evidence" value="ECO:0007669"/>
    <property type="project" value="TreeGrafter"/>
</dbReference>
<keyword evidence="3" id="KW-0804">Transcription</keyword>
<keyword evidence="1" id="KW-0805">Transcription regulation</keyword>
<dbReference type="InterPro" id="IPR014710">
    <property type="entry name" value="RmlC-like_jellyroll"/>
</dbReference>
<keyword evidence="2" id="KW-0238">DNA-binding</keyword>
<dbReference type="CDD" id="cd00038">
    <property type="entry name" value="CAP_ED"/>
    <property type="match status" value="1"/>
</dbReference>
<dbReference type="AlphaFoldDB" id="A0A847SGZ7"/>
<dbReference type="InterPro" id="IPR036390">
    <property type="entry name" value="WH_DNA-bd_sf"/>
</dbReference>
<dbReference type="InterPro" id="IPR012318">
    <property type="entry name" value="HTH_CRP"/>
</dbReference>
<dbReference type="PANTHER" id="PTHR24567">
    <property type="entry name" value="CRP FAMILY TRANSCRIPTIONAL REGULATORY PROTEIN"/>
    <property type="match status" value="1"/>
</dbReference>
<dbReference type="Gene3D" id="1.10.10.10">
    <property type="entry name" value="Winged helix-like DNA-binding domain superfamily/Winged helix DNA-binding domain"/>
    <property type="match status" value="1"/>
</dbReference>
<dbReference type="InterPro" id="IPR000595">
    <property type="entry name" value="cNMP-bd_dom"/>
</dbReference>
<name>A0A847SGZ7_9NEIS</name>
<dbReference type="GO" id="GO:0003700">
    <property type="term" value="F:DNA-binding transcription factor activity"/>
    <property type="evidence" value="ECO:0007669"/>
    <property type="project" value="TreeGrafter"/>
</dbReference>
<dbReference type="PANTHER" id="PTHR24567:SF74">
    <property type="entry name" value="HTH-TYPE TRANSCRIPTIONAL REGULATOR ARCR"/>
    <property type="match status" value="1"/>
</dbReference>
<organism evidence="6 7">
    <name type="scientific">Leeia aquatica</name>
    <dbReference type="NCBI Taxonomy" id="2725557"/>
    <lineage>
        <taxon>Bacteria</taxon>
        <taxon>Pseudomonadati</taxon>
        <taxon>Pseudomonadota</taxon>
        <taxon>Betaproteobacteria</taxon>
        <taxon>Neisseriales</taxon>
        <taxon>Leeiaceae</taxon>
        <taxon>Leeia</taxon>
    </lineage>
</organism>
<dbReference type="SMART" id="SM00100">
    <property type="entry name" value="cNMP"/>
    <property type="match status" value="1"/>
</dbReference>
<reference evidence="6 7" key="1">
    <citation type="submission" date="2020-04" db="EMBL/GenBank/DDBJ databases">
        <title>Draft genome of Leeia sp. IMCC25680.</title>
        <authorList>
            <person name="Song J."/>
            <person name="Cho J.-C."/>
        </authorList>
    </citation>
    <scope>NUCLEOTIDE SEQUENCE [LARGE SCALE GENOMIC DNA]</scope>
    <source>
        <strain evidence="6 7">IMCC25680</strain>
    </source>
</reference>
<dbReference type="GO" id="GO:0003677">
    <property type="term" value="F:DNA binding"/>
    <property type="evidence" value="ECO:0007669"/>
    <property type="project" value="UniProtKB-KW"/>
</dbReference>
<dbReference type="PROSITE" id="PS50042">
    <property type="entry name" value="CNMP_BINDING_3"/>
    <property type="match status" value="1"/>
</dbReference>
<dbReference type="SMART" id="SM00419">
    <property type="entry name" value="HTH_CRP"/>
    <property type="match status" value="1"/>
</dbReference>
<evidence type="ECO:0000313" key="7">
    <source>
        <dbReference type="Proteomes" id="UP000587991"/>
    </source>
</evidence>
<dbReference type="Gene3D" id="2.60.120.10">
    <property type="entry name" value="Jelly Rolls"/>
    <property type="match status" value="1"/>
</dbReference>
<dbReference type="RefSeq" id="WP_168876748.1">
    <property type="nucleotide sequence ID" value="NZ_JABAIM010000001.1"/>
</dbReference>
<dbReference type="EMBL" id="JABAIM010000001">
    <property type="protein sequence ID" value="NLR75202.1"/>
    <property type="molecule type" value="Genomic_DNA"/>
</dbReference>
<feature type="domain" description="HTH crp-type" evidence="5">
    <location>
        <begin position="149"/>
        <end position="218"/>
    </location>
</feature>
<dbReference type="InterPro" id="IPR018490">
    <property type="entry name" value="cNMP-bd_dom_sf"/>
</dbReference>
<evidence type="ECO:0000256" key="2">
    <source>
        <dbReference type="ARBA" id="ARBA00023125"/>
    </source>
</evidence>
<proteinExistence type="predicted"/>
<gene>
    <name evidence="6" type="ORF">HF682_08520</name>
</gene>
<comment type="caution">
    <text evidence="6">The sequence shown here is derived from an EMBL/GenBank/DDBJ whole genome shotgun (WGS) entry which is preliminary data.</text>
</comment>
<dbReference type="Pfam" id="PF00027">
    <property type="entry name" value="cNMP_binding"/>
    <property type="match status" value="1"/>
</dbReference>
<dbReference type="SUPFAM" id="SSF51206">
    <property type="entry name" value="cAMP-binding domain-like"/>
    <property type="match status" value="1"/>
</dbReference>
<dbReference type="Pfam" id="PF13545">
    <property type="entry name" value="HTH_Crp_2"/>
    <property type="match status" value="1"/>
</dbReference>
<evidence type="ECO:0000256" key="3">
    <source>
        <dbReference type="ARBA" id="ARBA00023163"/>
    </source>
</evidence>
<dbReference type="InterPro" id="IPR050397">
    <property type="entry name" value="Env_Response_Regulators"/>
</dbReference>
<feature type="domain" description="Cyclic nucleotide-binding" evidence="4">
    <location>
        <begin position="15"/>
        <end position="93"/>
    </location>
</feature>
<protein>
    <submittedName>
        <fullName evidence="6">Crp/Fnr family transcriptional regulator</fullName>
    </submittedName>
</protein>
<evidence type="ECO:0000313" key="6">
    <source>
        <dbReference type="EMBL" id="NLR75202.1"/>
    </source>
</evidence>
<sequence length="226" mass="25581">MLSINIREFLKHQPLFQQLSDEQRELLVPGTREVRGEKGQVIFQKGDPCDGMYLVVYGKVKLSLIAPSGSEKVMEIFHPGQSFAEAVMFLQRPYPLLGQFVEDGMLLHVSSEVIHQAVRNDPGFALHMLAGLSLRLHALVRDVERYSVENATQRVVNYLLQVCKPHQQGANVHLPVNKNLIASRLNLTPETFSRVLHQLSEEGLIEVNGRDILIRQLPELEQYQPG</sequence>
<accession>A0A847SGZ7</accession>
<dbReference type="InterPro" id="IPR036388">
    <property type="entry name" value="WH-like_DNA-bd_sf"/>
</dbReference>
<keyword evidence="7" id="KW-1185">Reference proteome</keyword>
<dbReference type="PRINTS" id="PR00034">
    <property type="entry name" value="HTHCRP"/>
</dbReference>
<dbReference type="PROSITE" id="PS51063">
    <property type="entry name" value="HTH_CRP_2"/>
    <property type="match status" value="1"/>
</dbReference>
<dbReference type="Proteomes" id="UP000587991">
    <property type="component" value="Unassembled WGS sequence"/>
</dbReference>
<dbReference type="SUPFAM" id="SSF46785">
    <property type="entry name" value="Winged helix' DNA-binding domain"/>
    <property type="match status" value="1"/>
</dbReference>